<feature type="signal peptide" evidence="8">
    <location>
        <begin position="1"/>
        <end position="18"/>
    </location>
</feature>
<evidence type="ECO:0000256" key="1">
    <source>
        <dbReference type="ARBA" id="ARBA00004613"/>
    </source>
</evidence>
<dbReference type="GO" id="GO:0030600">
    <property type="term" value="F:feruloyl esterase activity"/>
    <property type="evidence" value="ECO:0007669"/>
    <property type="project" value="InterPro"/>
</dbReference>
<dbReference type="InterPro" id="IPR003140">
    <property type="entry name" value="PLipase/COase/thioEstase"/>
</dbReference>
<dbReference type="Pfam" id="PF02230">
    <property type="entry name" value="Abhydrolase_2"/>
    <property type="match status" value="1"/>
</dbReference>
<evidence type="ECO:0000256" key="5">
    <source>
        <dbReference type="ARBA" id="ARBA00022801"/>
    </source>
</evidence>
<organism evidence="11 12">
    <name type="scientific">Parvicella tangerina</name>
    <dbReference type="NCBI Taxonomy" id="2829795"/>
    <lineage>
        <taxon>Bacteria</taxon>
        <taxon>Pseudomonadati</taxon>
        <taxon>Bacteroidota</taxon>
        <taxon>Flavobacteriia</taxon>
        <taxon>Flavobacteriales</taxon>
        <taxon>Parvicellaceae</taxon>
        <taxon>Parvicella</taxon>
    </lineage>
</organism>
<comment type="subcellular location">
    <subcellularLocation>
        <location evidence="1">Secreted</location>
    </subcellularLocation>
</comment>
<keyword evidence="4 8" id="KW-0732">Signal</keyword>
<dbReference type="InterPro" id="IPR029058">
    <property type="entry name" value="AB_hydrolase_fold"/>
</dbReference>
<protein>
    <recommendedName>
        <fullName evidence="13">T9SS C-terminal target domain-containing protein</fullName>
    </recommendedName>
</protein>
<evidence type="ECO:0000256" key="7">
    <source>
        <dbReference type="ARBA" id="ARBA00023326"/>
    </source>
</evidence>
<keyword evidence="12" id="KW-1185">Reference proteome</keyword>
<sequence length="373" mass="40391">MKQLFTLLSLVLALNTFSQQTTHSFTWDGLTREYIKYVPASYDGSSAVPVVFCLHGLGDNMNNFTGIGMNYVADTANFIVITPQAIVDPLIGSSAWNSGASYLGYTLNGSVDDIGFFGAILDTLIADYNIDQSKVFSCGFSMGGFMTNRLGCEMNDRIAAIASVAGTIGGALNCTPGRAVPACHFHGTGDSTVYYEGNLYGNDAEDLATFWATNNNCGGTPTVTALPDIMSDGLTVTHSLYSSCDDGAEVELFRVDSAEHVWLTPANDIFYTTEIWKFFMKHSFESVSVDEVETPSFSVYPNPTNAMLQLELTEINNASIKLYDLLGNELINQKANALTESLDLGDLPSGTYFIKVVDNLKGLSTTQKVVLQH</sequence>
<evidence type="ECO:0000259" key="9">
    <source>
        <dbReference type="Pfam" id="PF02230"/>
    </source>
</evidence>
<name>A0A916JQG9_9FLAO</name>
<keyword evidence="5" id="KW-0378">Hydrolase</keyword>
<dbReference type="InterPro" id="IPR026444">
    <property type="entry name" value="Secre_tail"/>
</dbReference>
<dbReference type="RefSeq" id="WP_258543131.1">
    <property type="nucleotide sequence ID" value="NZ_OU015584.1"/>
</dbReference>
<keyword evidence="6" id="KW-0119">Carbohydrate metabolism</keyword>
<evidence type="ECO:0000256" key="4">
    <source>
        <dbReference type="ARBA" id="ARBA00022729"/>
    </source>
</evidence>
<evidence type="ECO:0000256" key="8">
    <source>
        <dbReference type="SAM" id="SignalP"/>
    </source>
</evidence>
<evidence type="ECO:0000313" key="11">
    <source>
        <dbReference type="EMBL" id="CAG5085927.1"/>
    </source>
</evidence>
<evidence type="ECO:0000256" key="6">
    <source>
        <dbReference type="ARBA" id="ARBA00023277"/>
    </source>
</evidence>
<evidence type="ECO:0008006" key="13">
    <source>
        <dbReference type="Google" id="ProtNLM"/>
    </source>
</evidence>
<evidence type="ECO:0000313" key="12">
    <source>
        <dbReference type="Proteomes" id="UP000683507"/>
    </source>
</evidence>
<evidence type="ECO:0000256" key="2">
    <source>
        <dbReference type="ARBA" id="ARBA00022525"/>
    </source>
</evidence>
<dbReference type="PANTHER" id="PTHR38050:SF2">
    <property type="entry name" value="FERULOYL ESTERASE C-RELATED"/>
    <property type="match status" value="1"/>
</dbReference>
<feature type="domain" description="Secretion system C-terminal sorting" evidence="10">
    <location>
        <begin position="299"/>
        <end position="369"/>
    </location>
</feature>
<proteinExistence type="predicted"/>
<dbReference type="InterPro" id="IPR043595">
    <property type="entry name" value="FaeB/C/D"/>
</dbReference>
<dbReference type="AlphaFoldDB" id="A0A916JQG9"/>
<keyword evidence="7" id="KW-0624">Polysaccharide degradation</keyword>
<evidence type="ECO:0000256" key="3">
    <source>
        <dbReference type="ARBA" id="ARBA00022651"/>
    </source>
</evidence>
<keyword evidence="2" id="KW-0964">Secreted</keyword>
<accession>A0A916JQG9</accession>
<gene>
    <name evidence="11" type="ORF">CRYO30217_02935</name>
</gene>
<dbReference type="GO" id="GO:0005576">
    <property type="term" value="C:extracellular region"/>
    <property type="evidence" value="ECO:0007669"/>
    <property type="project" value="UniProtKB-SubCell"/>
</dbReference>
<dbReference type="GO" id="GO:0045493">
    <property type="term" value="P:xylan catabolic process"/>
    <property type="evidence" value="ECO:0007669"/>
    <property type="project" value="UniProtKB-KW"/>
</dbReference>
<feature type="domain" description="Phospholipase/carboxylesterase/thioesterase" evidence="9">
    <location>
        <begin position="48"/>
        <end position="194"/>
    </location>
</feature>
<feature type="chain" id="PRO_5037425061" description="T9SS C-terminal target domain-containing protein" evidence="8">
    <location>
        <begin position="19"/>
        <end position="373"/>
    </location>
</feature>
<dbReference type="Gene3D" id="3.40.50.1820">
    <property type="entry name" value="alpha/beta hydrolase"/>
    <property type="match status" value="1"/>
</dbReference>
<dbReference type="Pfam" id="PF18962">
    <property type="entry name" value="Por_Secre_tail"/>
    <property type="match status" value="1"/>
</dbReference>
<dbReference type="NCBIfam" id="TIGR04183">
    <property type="entry name" value="Por_Secre_tail"/>
    <property type="match status" value="1"/>
</dbReference>
<dbReference type="EMBL" id="OU015584">
    <property type="protein sequence ID" value="CAG5085927.1"/>
    <property type="molecule type" value="Genomic_DNA"/>
</dbReference>
<dbReference type="SUPFAM" id="SSF53474">
    <property type="entry name" value="alpha/beta-Hydrolases"/>
    <property type="match status" value="1"/>
</dbReference>
<evidence type="ECO:0000259" key="10">
    <source>
        <dbReference type="Pfam" id="PF18962"/>
    </source>
</evidence>
<keyword evidence="3" id="KW-0858">Xylan degradation</keyword>
<dbReference type="KEGG" id="ptan:CRYO30217_02935"/>
<reference evidence="11" key="1">
    <citation type="submission" date="2021-04" db="EMBL/GenBank/DDBJ databases">
        <authorList>
            <person name="Rodrigo-Torres L."/>
            <person name="Arahal R. D."/>
            <person name="Lucena T."/>
        </authorList>
    </citation>
    <scope>NUCLEOTIDE SEQUENCE</scope>
    <source>
        <strain evidence="11">AS29M-1</strain>
    </source>
</reference>
<dbReference type="Proteomes" id="UP000683507">
    <property type="component" value="Chromosome"/>
</dbReference>
<dbReference type="PANTHER" id="PTHR38050">
    <property type="match status" value="1"/>
</dbReference>